<evidence type="ECO:0000256" key="1">
    <source>
        <dbReference type="SAM" id="MobiDB-lite"/>
    </source>
</evidence>
<feature type="compositionally biased region" description="Gly residues" evidence="1">
    <location>
        <begin position="11"/>
        <end position="22"/>
    </location>
</feature>
<name>A0AB34HYM3_ESCRO</name>
<dbReference type="Proteomes" id="UP001159641">
    <property type="component" value="Unassembled WGS sequence"/>
</dbReference>
<gene>
    <name evidence="2" type="ORF">J1605_018155</name>
</gene>
<organism evidence="2 3">
    <name type="scientific">Eschrichtius robustus</name>
    <name type="common">California gray whale</name>
    <name type="synonym">Eschrichtius gibbosus</name>
    <dbReference type="NCBI Taxonomy" id="9764"/>
    <lineage>
        <taxon>Eukaryota</taxon>
        <taxon>Metazoa</taxon>
        <taxon>Chordata</taxon>
        <taxon>Craniata</taxon>
        <taxon>Vertebrata</taxon>
        <taxon>Euteleostomi</taxon>
        <taxon>Mammalia</taxon>
        <taxon>Eutheria</taxon>
        <taxon>Laurasiatheria</taxon>
        <taxon>Artiodactyla</taxon>
        <taxon>Whippomorpha</taxon>
        <taxon>Cetacea</taxon>
        <taxon>Mysticeti</taxon>
        <taxon>Eschrichtiidae</taxon>
        <taxon>Eschrichtius</taxon>
    </lineage>
</organism>
<evidence type="ECO:0000313" key="3">
    <source>
        <dbReference type="Proteomes" id="UP001159641"/>
    </source>
</evidence>
<evidence type="ECO:0000313" key="2">
    <source>
        <dbReference type="EMBL" id="KAJ8796213.1"/>
    </source>
</evidence>
<proteinExistence type="predicted"/>
<reference evidence="2 3" key="1">
    <citation type="submission" date="2022-11" db="EMBL/GenBank/DDBJ databases">
        <title>Whole genome sequence of Eschrichtius robustus ER-17-0199.</title>
        <authorList>
            <person name="Bruniche-Olsen A."/>
            <person name="Black A.N."/>
            <person name="Fields C.J."/>
            <person name="Walden K."/>
            <person name="Dewoody J.A."/>
        </authorList>
    </citation>
    <scope>NUCLEOTIDE SEQUENCE [LARGE SCALE GENOMIC DNA]</scope>
    <source>
        <strain evidence="2">ER-17-0199</strain>
        <tissue evidence="2">Blubber</tissue>
    </source>
</reference>
<feature type="region of interest" description="Disordered" evidence="1">
    <location>
        <begin position="1"/>
        <end position="26"/>
    </location>
</feature>
<dbReference type="EMBL" id="JAIQCJ010000521">
    <property type="protein sequence ID" value="KAJ8796213.1"/>
    <property type="molecule type" value="Genomic_DNA"/>
</dbReference>
<dbReference type="AlphaFoldDB" id="A0AB34HYM3"/>
<accession>A0AB34HYM3</accession>
<sequence length="82" mass="9166">MTSAQRRQRRGGGGTETYGARGGADARLRPYPLAAANGLRRRLLRLSQQYERRVAGKVRAKPSRLASEQRLTVRHVPSENSH</sequence>
<feature type="region of interest" description="Disordered" evidence="1">
    <location>
        <begin position="53"/>
        <end position="82"/>
    </location>
</feature>
<feature type="compositionally biased region" description="Basic residues" evidence="1">
    <location>
        <begin position="1"/>
        <end position="10"/>
    </location>
</feature>
<protein>
    <submittedName>
        <fullName evidence="2">Uncharacterized protein</fullName>
    </submittedName>
</protein>
<keyword evidence="3" id="KW-1185">Reference proteome</keyword>
<comment type="caution">
    <text evidence="2">The sequence shown here is derived from an EMBL/GenBank/DDBJ whole genome shotgun (WGS) entry which is preliminary data.</text>
</comment>